<reference evidence="2 3" key="1">
    <citation type="submission" date="2020-04" db="EMBL/GenBank/DDBJ databases">
        <title>Molecular characterization of pseudomonads from Agaricus bisporus reveal novel blotch 2 pathogens in Western Europe.</title>
        <authorList>
            <person name="Taparia T."/>
            <person name="Krijger M."/>
            <person name="Haynes E."/>
            <person name="Elpinstone J.G."/>
            <person name="Noble R."/>
            <person name="Van Der Wolf J."/>
        </authorList>
    </citation>
    <scope>NUCLEOTIDE SEQUENCE [LARGE SCALE GENOMIC DNA]</scope>
    <source>
        <strain evidence="2 3">IPO3781</strain>
    </source>
</reference>
<name>A0A7Y8FDF3_9PSED</name>
<sequence>MNRLEIQILEQKKSISYDTREFTIEFLVKKFLENSDTDENDIFVPDYQRDFVWDIERQSKFIESITLDLPIPIIFLAEDDHGRLEIVDGSQRIRTLAAFVSGELKLERLEKLTEMNGVRFDELPASRKRKLNNTPVRMVVLSETATEEVRNDLFERINRGSDLLRNMEKRKGSYQGEFTDLIYQDFARHAHLPRLTPLAKAVVNRQEHEELILRFFAFSENYPSFNRISYGVSDALDAYIKNKNESLDVDEQAEMSINFNRMIEYVNSSFTYGFTSGRARYVSRPLFEAISVGVHLALEEKPDLAPQQVDITKWMKDPLFRNAVSGERQTHSAAKIRQRIDYVRDQLLSGSK</sequence>
<evidence type="ECO:0000259" key="1">
    <source>
        <dbReference type="Pfam" id="PF03235"/>
    </source>
</evidence>
<proteinExistence type="predicted"/>
<evidence type="ECO:0000313" key="2">
    <source>
        <dbReference type="EMBL" id="NWE77332.1"/>
    </source>
</evidence>
<accession>A0A7Y8FDF3</accession>
<dbReference type="InterPro" id="IPR004919">
    <property type="entry name" value="GmrSD_N"/>
</dbReference>
<dbReference type="Pfam" id="PF03235">
    <property type="entry name" value="GmrSD_N"/>
    <property type="match status" value="1"/>
</dbReference>
<gene>
    <name evidence="2" type="ORF">HX828_17345</name>
</gene>
<feature type="domain" description="GmrSD restriction endonucleases N-terminal" evidence="1">
    <location>
        <begin position="29"/>
        <end position="174"/>
    </location>
</feature>
<protein>
    <submittedName>
        <fullName evidence="2">DUF262 domain-containing protein</fullName>
    </submittedName>
</protein>
<organism evidence="2 3">
    <name type="scientific">Pseudomonas yamanorum</name>
    <dbReference type="NCBI Taxonomy" id="515393"/>
    <lineage>
        <taxon>Bacteria</taxon>
        <taxon>Pseudomonadati</taxon>
        <taxon>Pseudomonadota</taxon>
        <taxon>Gammaproteobacteria</taxon>
        <taxon>Pseudomonadales</taxon>
        <taxon>Pseudomonadaceae</taxon>
        <taxon>Pseudomonas</taxon>
    </lineage>
</organism>
<dbReference type="EMBL" id="JACARF010000018">
    <property type="protein sequence ID" value="NWE77332.1"/>
    <property type="molecule type" value="Genomic_DNA"/>
</dbReference>
<dbReference type="AlphaFoldDB" id="A0A7Y8FDF3"/>
<comment type="caution">
    <text evidence="2">The sequence shown here is derived from an EMBL/GenBank/DDBJ whole genome shotgun (WGS) entry which is preliminary data.</text>
</comment>
<dbReference type="PANTHER" id="PTHR39639:SF1">
    <property type="entry name" value="DUF262 DOMAIN-CONTAINING PROTEIN"/>
    <property type="match status" value="1"/>
</dbReference>
<dbReference type="PANTHER" id="PTHR39639">
    <property type="entry name" value="CHROMOSOME 16, WHOLE GENOME SHOTGUN SEQUENCE"/>
    <property type="match status" value="1"/>
</dbReference>
<evidence type="ECO:0000313" key="3">
    <source>
        <dbReference type="Proteomes" id="UP000537188"/>
    </source>
</evidence>
<dbReference type="Proteomes" id="UP000537188">
    <property type="component" value="Unassembled WGS sequence"/>
</dbReference>